<comment type="caution">
    <text evidence="1">The sequence shown here is derived from an EMBL/GenBank/DDBJ whole genome shotgun (WGS) entry which is preliminary data.</text>
</comment>
<sequence length="1532" mass="160989">MSDQPSQPPKPKPGSLRDRIAAFEKTANAAPAPAAAPAPRPKPAGFASWKPKAPSPPSSPSASATSSTEHTSVGASKVGTMSASDAKESITKGGSLKDRMAALQGKGAFGAPVPPTAPKPAVERPKWKPPPVVQAPADDDDQTGEHATAAIAAAVERTLSPPVSLKSSESAEIVSTPEVGDDSAAPSVPVEEGGQEGEQTVVDPEEEERQRRAAIAARMARLGGARVGMAPPTIGKKPPVRRPTQEEAPVPPKEESKPSEEPVQADIVGNVVPKPVEGPSRASDVVGSPPSDAPVQQEQTISPGNVPPTRKNSEAASIKSSDTTDSQSSRNPTSMPVPSVPRRAGPPRKKPAKAPTLPPSDVTEEKPEETIEPPVEPAAENKPEASVDAAVSQKTTDTVAELDNNTSLDEATAKLPEQSALIEEAVKIIEHQDPKILEDEPESEPISNIEEEVPESASSIYLQSPLAPSTLVEETNGVRSPPPSSLSSAQEVIPEADVLTSPIVIDSPPVPVLHSAPHALHVDELDKTPHEDVEGNEDPEEEEARKKRVADRIAKMGGINPFAPRPVAPVSPPAEEPRSPPLATATFVPSDSATPVVVPAASAEPEHKADPSLDHTQTPSPPKETDVGSKYEQDSSSDEDEGDSEVRDKQWSPSASATHEQVEKPNTVAEPHPGLDIASSLPAPPPIPTSTRPTVQVQQYVVQDKDDGEGEDEESDYGDVDSVDEKPVAVASPPSRPSNPPQPSDAVAAVPASSQHLSEAPPPPHPNRPAQPPRRIIPQAPEHLNDEEVEEDEETDEEADERLATSQLFVPPPSGRGPIAIQPRGGLVQGEEEDGDGSENDSPALPVPHRVSVEGVPAKPPVPAHDEDSETDSDHDGQALPIPPRRPVVPRIAPPPFSSSQEEGGQQQQPSQTISPPGQSTPSLSVSGSEEILDEEEGDPIDPAFHSPSRQTSFVNLRSISQAQEEIDAQSPISPSIGRSSLVHSPVVAPPAAPPSAAPHDDDNAEEDAEQLRRKTIAERMAKLGGIRFGAAPIPTPISRPPPRQSEEEDQKEGESSAAVNEEPAAPLSEEEEERARKERIAAKLATMGGMRIGMMMGAGGLPPPPPRSHMVREENVDRASAPAPAVPPAPPTRAVPPSRPPPPPAAQDTDSEYGSVAASEEGVKVEAGESEAEESGYEHVEEAPPPVPSRAARPSINRQSTGPSSPPSRPSVPTALPMRRSSTLQSSTSMRNVSGGDGASSPPHRTPQMPHTEYVMVEEPESQEAPPPPPARPAARPPPSRSAPQAPQPPPMHQRPDLGDSISSQWELPSIPNSSLDFSGASDLTMSWTDAGAEPTSPVVAAQPSSPPAPPPPTKPPAPLANDRQLSADELIALWGRVGVQVCEVATSLFEKSRKTLIGDGSYAGFVREVLAAVPNAAPAPTAAGEPYGYTIYVQNGPAVVKRVSDIMPGDLVEIQDAKLKGHKGLQTYHQSVGAAGETLVGVVGEFEAKKSKIRVFQANQHVGQQTVESVSYRLEDLKSGLVKVYRVLDA</sequence>
<name>A0ACB8H0I9_PSICU</name>
<dbReference type="EMBL" id="JAFIQS020000006">
    <property type="protein sequence ID" value="KAH9480769.1"/>
    <property type="molecule type" value="Genomic_DNA"/>
</dbReference>
<accession>A0ACB8H0I9</accession>
<evidence type="ECO:0000313" key="2">
    <source>
        <dbReference type="Proteomes" id="UP000664032"/>
    </source>
</evidence>
<organism evidence="1 2">
    <name type="scientific">Psilocybe cubensis</name>
    <name type="common">Psychedelic mushroom</name>
    <name type="synonym">Stropharia cubensis</name>
    <dbReference type="NCBI Taxonomy" id="181762"/>
    <lineage>
        <taxon>Eukaryota</taxon>
        <taxon>Fungi</taxon>
        <taxon>Dikarya</taxon>
        <taxon>Basidiomycota</taxon>
        <taxon>Agaricomycotina</taxon>
        <taxon>Agaricomycetes</taxon>
        <taxon>Agaricomycetidae</taxon>
        <taxon>Agaricales</taxon>
        <taxon>Agaricineae</taxon>
        <taxon>Strophariaceae</taxon>
        <taxon>Psilocybe</taxon>
    </lineage>
</organism>
<gene>
    <name evidence="1" type="ORF">JR316_0007369</name>
</gene>
<evidence type="ECO:0000313" key="1">
    <source>
        <dbReference type="EMBL" id="KAH9480769.1"/>
    </source>
</evidence>
<dbReference type="Proteomes" id="UP000664032">
    <property type="component" value="Unassembled WGS sequence"/>
</dbReference>
<keyword evidence="2" id="KW-1185">Reference proteome</keyword>
<reference evidence="1" key="1">
    <citation type="submission" date="2021-10" db="EMBL/GenBank/DDBJ databases">
        <title>Psilocybe cubensis genome.</title>
        <authorList>
            <person name="Mckernan K.J."/>
            <person name="Crawford S."/>
            <person name="Trippe A."/>
            <person name="Kane L.T."/>
            <person name="Mclaughlin S."/>
        </authorList>
    </citation>
    <scope>NUCLEOTIDE SEQUENCE</scope>
    <source>
        <strain evidence="1">MGC-MH-2018</strain>
    </source>
</reference>
<proteinExistence type="predicted"/>
<protein>
    <submittedName>
        <fullName evidence="1">SH3 domain-containing protein C23A1.17</fullName>
    </submittedName>
</protein>